<keyword evidence="5 7" id="KW-1133">Transmembrane helix</keyword>
<feature type="transmembrane region" description="Helical" evidence="7">
    <location>
        <begin position="27"/>
        <end position="48"/>
    </location>
</feature>
<comment type="similarity">
    <text evidence="2">Belongs to the UPF0410 family.</text>
</comment>
<keyword evidence="6 7" id="KW-0472">Membrane</keyword>
<proteinExistence type="inferred from homology"/>
<evidence type="ECO:0000256" key="1">
    <source>
        <dbReference type="ARBA" id="ARBA00004651"/>
    </source>
</evidence>
<dbReference type="PANTHER" id="PTHR33884:SF3">
    <property type="entry name" value="UPF0410 PROTEIN YMGE"/>
    <property type="match status" value="1"/>
</dbReference>
<sequence length="81" mass="8376">MGWLSWIVLGLISGLIAKFLVPGPDGGGLIWTTVIGIVGAFIGGFIGTRIGWGSANALDARSIGIAVLGAVIFLVVWRIAR</sequence>
<evidence type="ECO:0000256" key="6">
    <source>
        <dbReference type="ARBA" id="ARBA00023136"/>
    </source>
</evidence>
<dbReference type="Pfam" id="PF04226">
    <property type="entry name" value="Transgly_assoc"/>
    <property type="match status" value="1"/>
</dbReference>
<organism evidence="8 9">
    <name type="scientific">Zavarzinia compransoris</name>
    <dbReference type="NCBI Taxonomy" id="1264899"/>
    <lineage>
        <taxon>Bacteria</taxon>
        <taxon>Pseudomonadati</taxon>
        <taxon>Pseudomonadota</taxon>
        <taxon>Alphaproteobacteria</taxon>
        <taxon>Rhodospirillales</taxon>
        <taxon>Zavarziniaceae</taxon>
        <taxon>Zavarzinia</taxon>
    </lineage>
</organism>
<evidence type="ECO:0000256" key="3">
    <source>
        <dbReference type="ARBA" id="ARBA00022475"/>
    </source>
</evidence>
<comment type="caution">
    <text evidence="8">The sequence shown here is derived from an EMBL/GenBank/DDBJ whole genome shotgun (WGS) entry which is preliminary data.</text>
</comment>
<dbReference type="EMBL" id="QGLF01000002">
    <property type="protein sequence ID" value="PWR22279.1"/>
    <property type="molecule type" value="Genomic_DNA"/>
</dbReference>
<evidence type="ECO:0000256" key="4">
    <source>
        <dbReference type="ARBA" id="ARBA00022692"/>
    </source>
</evidence>
<dbReference type="RefSeq" id="WP_109920923.1">
    <property type="nucleotide sequence ID" value="NZ_QGLF01000002.1"/>
</dbReference>
<feature type="transmembrane region" description="Helical" evidence="7">
    <location>
        <begin position="60"/>
        <end position="80"/>
    </location>
</feature>
<comment type="subcellular location">
    <subcellularLocation>
        <location evidence="1">Cell membrane</location>
        <topology evidence="1">Multi-pass membrane protein</topology>
    </subcellularLocation>
</comment>
<protein>
    <submittedName>
        <fullName evidence="8">GlsB/YeaQ/YmgE family stress response membrane protein</fullName>
    </submittedName>
</protein>
<dbReference type="OrthoDB" id="9811343at2"/>
<evidence type="ECO:0000313" key="9">
    <source>
        <dbReference type="Proteomes" id="UP000246077"/>
    </source>
</evidence>
<reference evidence="9" key="1">
    <citation type="submission" date="2018-05" db="EMBL/GenBank/DDBJ databases">
        <title>Zavarzinia sp. HR-AS.</title>
        <authorList>
            <person name="Lee Y."/>
            <person name="Jeon C.O."/>
        </authorList>
    </citation>
    <scope>NUCLEOTIDE SEQUENCE [LARGE SCALE GENOMIC DNA]</scope>
    <source>
        <strain evidence="9">DSM 1231</strain>
    </source>
</reference>
<dbReference type="InterPro" id="IPR007341">
    <property type="entry name" value="Transgly_assoc"/>
</dbReference>
<accession>A0A317E5I8</accession>
<evidence type="ECO:0000256" key="7">
    <source>
        <dbReference type="SAM" id="Phobius"/>
    </source>
</evidence>
<name>A0A317E5I8_9PROT</name>
<keyword evidence="3" id="KW-1003">Cell membrane</keyword>
<evidence type="ECO:0000313" key="8">
    <source>
        <dbReference type="EMBL" id="PWR22279.1"/>
    </source>
</evidence>
<evidence type="ECO:0000256" key="2">
    <source>
        <dbReference type="ARBA" id="ARBA00011006"/>
    </source>
</evidence>
<dbReference type="AlphaFoldDB" id="A0A317E5I8"/>
<evidence type="ECO:0000256" key="5">
    <source>
        <dbReference type="ARBA" id="ARBA00022989"/>
    </source>
</evidence>
<keyword evidence="4 7" id="KW-0812">Transmembrane</keyword>
<gene>
    <name evidence="8" type="ORF">DKG75_10000</name>
</gene>
<keyword evidence="9" id="KW-1185">Reference proteome</keyword>
<dbReference type="GO" id="GO:0005886">
    <property type="term" value="C:plasma membrane"/>
    <property type="evidence" value="ECO:0007669"/>
    <property type="project" value="UniProtKB-SubCell"/>
</dbReference>
<dbReference type="PANTHER" id="PTHR33884">
    <property type="entry name" value="UPF0410 PROTEIN YMGE"/>
    <property type="match status" value="1"/>
</dbReference>
<dbReference type="Proteomes" id="UP000246077">
    <property type="component" value="Unassembled WGS sequence"/>
</dbReference>